<keyword evidence="13" id="KW-1185">Reference proteome</keyword>
<keyword evidence="4 10" id="KW-0812">Transmembrane</keyword>
<dbReference type="SMART" id="SM00014">
    <property type="entry name" value="acidPPc"/>
    <property type="match status" value="1"/>
</dbReference>
<evidence type="ECO:0000313" key="13">
    <source>
        <dbReference type="Proteomes" id="UP000314983"/>
    </source>
</evidence>
<evidence type="ECO:0000256" key="10">
    <source>
        <dbReference type="SAM" id="Phobius"/>
    </source>
</evidence>
<feature type="transmembrane region" description="Helical" evidence="10">
    <location>
        <begin position="21"/>
        <end position="38"/>
    </location>
</feature>
<reference evidence="12" key="4">
    <citation type="submission" date="2025-08" db="UniProtKB">
        <authorList>
            <consortium name="Ensembl"/>
        </authorList>
    </citation>
    <scope>IDENTIFICATION</scope>
</reference>
<comment type="similarity">
    <text evidence="2">Belongs to the PA-phosphatase related phosphoesterase family.</text>
</comment>
<evidence type="ECO:0000256" key="7">
    <source>
        <dbReference type="ARBA" id="ARBA00069376"/>
    </source>
</evidence>
<keyword evidence="3" id="KW-1003">Cell membrane</keyword>
<name>A0A4W4GL30_ELEEL</name>
<dbReference type="InterPro" id="IPR036938">
    <property type="entry name" value="PAP2/HPO_sf"/>
</dbReference>
<evidence type="ECO:0000256" key="5">
    <source>
        <dbReference type="ARBA" id="ARBA00022989"/>
    </source>
</evidence>
<dbReference type="Pfam" id="PF01569">
    <property type="entry name" value="PAP2"/>
    <property type="match status" value="1"/>
</dbReference>
<protein>
    <recommendedName>
        <fullName evidence="7">Phospholipid phosphatase-related protein type 5</fullName>
    </recommendedName>
    <alternativeName>
        <fullName evidence="8">Lipid phosphate phosphatase-related protein type 5</fullName>
    </alternativeName>
</protein>
<feature type="domain" description="Phosphatidic acid phosphatase type 2/haloperoxidase" evidence="11">
    <location>
        <begin position="127"/>
        <end position="270"/>
    </location>
</feature>
<dbReference type="Gene3D" id="1.20.144.10">
    <property type="entry name" value="Phosphatidic acid phosphatase type 2/haloperoxidase"/>
    <property type="match status" value="1"/>
</dbReference>
<feature type="transmembrane region" description="Helical" evidence="10">
    <location>
        <begin position="229"/>
        <end position="246"/>
    </location>
</feature>
<feature type="compositionally biased region" description="Low complexity" evidence="9">
    <location>
        <begin position="299"/>
        <end position="309"/>
    </location>
</feature>
<dbReference type="GeneTree" id="ENSGT00940000158145"/>
<evidence type="ECO:0000256" key="2">
    <source>
        <dbReference type="ARBA" id="ARBA00008816"/>
    </source>
</evidence>
<feature type="transmembrane region" description="Helical" evidence="10">
    <location>
        <begin position="127"/>
        <end position="147"/>
    </location>
</feature>
<dbReference type="FunFam" id="1.20.144.10:FF:000002">
    <property type="entry name" value="phospholipid phosphatase-related protein type 5"/>
    <property type="match status" value="1"/>
</dbReference>
<proteinExistence type="inferred from homology"/>
<keyword evidence="6 10" id="KW-0472">Membrane</keyword>
<dbReference type="PANTHER" id="PTHR10165">
    <property type="entry name" value="LIPID PHOSPHATE PHOSPHATASE"/>
    <property type="match status" value="1"/>
</dbReference>
<dbReference type="InterPro" id="IPR043216">
    <property type="entry name" value="PAP-like"/>
</dbReference>
<evidence type="ECO:0000256" key="3">
    <source>
        <dbReference type="ARBA" id="ARBA00022475"/>
    </source>
</evidence>
<dbReference type="SUPFAM" id="SSF48317">
    <property type="entry name" value="Acid phosphatase/Vanadium-dependent haloperoxidase"/>
    <property type="match status" value="1"/>
</dbReference>
<evidence type="ECO:0000256" key="9">
    <source>
        <dbReference type="SAM" id="MobiDB-lite"/>
    </source>
</evidence>
<dbReference type="AlphaFoldDB" id="A0A4W4GL30"/>
<dbReference type="OMA" id="ISEQRAC"/>
<dbReference type="GO" id="GO:0007165">
    <property type="term" value="P:signal transduction"/>
    <property type="evidence" value="ECO:0007669"/>
    <property type="project" value="TreeGrafter"/>
</dbReference>
<sequence>VCRINLYLSLSLMPWFYGNMFYFQLVIMAGTVLLAYYFEYTETFPVHIQGFFCFDKAFSKPYPGPEDSSKAPPVVVYSLVTAIPTVMILIGELASFFSKPEALQERTILTADCCYFNPLLRRIVRFLGVYSFGLFTTTIFANAGQVVTGNQTPHFLTACRPNYTALGCHSALQYISEQRACTGNPYLIASARKSFPSKDAALSTYCAIYTMYITMAWRTKGTRLTKPTLCLTLLSLAVLVGVVRVAEYRNHWSDVLAGYATGGAIAAFLVSCVINNFQQTEALPPPAVRPPRPEPPLSVPVVSTPSVESPLEKLSGSQVRGGHRG</sequence>
<dbReference type="STRING" id="8005.ENSEEEP00000038984"/>
<dbReference type="GO" id="GO:0006644">
    <property type="term" value="P:phospholipid metabolic process"/>
    <property type="evidence" value="ECO:0007669"/>
    <property type="project" value="InterPro"/>
</dbReference>
<dbReference type="Ensembl" id="ENSEEET00000039432.2">
    <property type="protein sequence ID" value="ENSEEEP00000038984.2"/>
    <property type="gene ID" value="ENSEEEG00000018494.2"/>
</dbReference>
<feature type="transmembrane region" description="Helical" evidence="10">
    <location>
        <begin position="74"/>
        <end position="97"/>
    </location>
</feature>
<reference evidence="12" key="5">
    <citation type="submission" date="2025-09" db="UniProtKB">
        <authorList>
            <consortium name="Ensembl"/>
        </authorList>
    </citation>
    <scope>IDENTIFICATION</scope>
</reference>
<dbReference type="GO" id="GO:0005886">
    <property type="term" value="C:plasma membrane"/>
    <property type="evidence" value="ECO:0007669"/>
    <property type="project" value="UniProtKB-SubCell"/>
</dbReference>
<feature type="compositionally biased region" description="Pro residues" evidence="9">
    <location>
        <begin position="284"/>
        <end position="298"/>
    </location>
</feature>
<evidence type="ECO:0000313" key="12">
    <source>
        <dbReference type="Ensembl" id="ENSEEEP00000038984.2"/>
    </source>
</evidence>
<evidence type="ECO:0000256" key="6">
    <source>
        <dbReference type="ARBA" id="ARBA00023136"/>
    </source>
</evidence>
<dbReference type="CDD" id="cd03384">
    <property type="entry name" value="PAP2_wunen"/>
    <property type="match status" value="1"/>
</dbReference>
<accession>A0A4W4GL30</accession>
<evidence type="ECO:0000259" key="11">
    <source>
        <dbReference type="SMART" id="SM00014"/>
    </source>
</evidence>
<evidence type="ECO:0000256" key="4">
    <source>
        <dbReference type="ARBA" id="ARBA00022692"/>
    </source>
</evidence>
<reference evidence="13" key="2">
    <citation type="journal article" date="2017" name="Sci. Adv.">
        <title>A tail of two voltages: Proteomic comparison of the three electric organs of the electric eel.</title>
        <authorList>
            <person name="Traeger L.L."/>
            <person name="Sabat G."/>
            <person name="Barrett-Wilt G.A."/>
            <person name="Wells G.B."/>
            <person name="Sussman M.R."/>
        </authorList>
    </citation>
    <scope>NUCLEOTIDE SEQUENCE [LARGE SCALE GENOMIC DNA]</scope>
</reference>
<dbReference type="GO" id="GO:0046839">
    <property type="term" value="P:phospholipid dephosphorylation"/>
    <property type="evidence" value="ECO:0007669"/>
    <property type="project" value="TreeGrafter"/>
</dbReference>
<keyword evidence="5 10" id="KW-1133">Transmembrane helix</keyword>
<comment type="subcellular location">
    <subcellularLocation>
        <location evidence="1">Cell membrane</location>
        <topology evidence="1">Multi-pass membrane protein</topology>
    </subcellularLocation>
</comment>
<dbReference type="GO" id="GO:0008195">
    <property type="term" value="F:phosphatidate phosphatase activity"/>
    <property type="evidence" value="ECO:0007669"/>
    <property type="project" value="TreeGrafter"/>
</dbReference>
<dbReference type="PANTHER" id="PTHR10165:SF15">
    <property type="entry name" value="PHOSPHOLIPID PHOSPHATASE-RELATED PROTEIN TYPE 2"/>
    <property type="match status" value="1"/>
</dbReference>
<feature type="transmembrane region" description="Helical" evidence="10">
    <location>
        <begin position="200"/>
        <end position="217"/>
    </location>
</feature>
<gene>
    <name evidence="12" type="primary">plppr2b</name>
</gene>
<dbReference type="Proteomes" id="UP000314983">
    <property type="component" value="Chromosome 1"/>
</dbReference>
<feature type="region of interest" description="Disordered" evidence="9">
    <location>
        <begin position="284"/>
        <end position="325"/>
    </location>
</feature>
<organism evidence="12 13">
    <name type="scientific">Electrophorus electricus</name>
    <name type="common">Electric eel</name>
    <name type="synonym">Gymnotus electricus</name>
    <dbReference type="NCBI Taxonomy" id="8005"/>
    <lineage>
        <taxon>Eukaryota</taxon>
        <taxon>Metazoa</taxon>
        <taxon>Chordata</taxon>
        <taxon>Craniata</taxon>
        <taxon>Vertebrata</taxon>
        <taxon>Euteleostomi</taxon>
        <taxon>Actinopterygii</taxon>
        <taxon>Neopterygii</taxon>
        <taxon>Teleostei</taxon>
        <taxon>Ostariophysi</taxon>
        <taxon>Gymnotiformes</taxon>
        <taxon>Gymnotoidei</taxon>
        <taxon>Gymnotidae</taxon>
        <taxon>Electrophorus</taxon>
    </lineage>
</organism>
<evidence type="ECO:0000256" key="8">
    <source>
        <dbReference type="ARBA" id="ARBA00081265"/>
    </source>
</evidence>
<reference evidence="13" key="1">
    <citation type="journal article" date="2014" name="Science">
        <title>Nonhuman genetics. Genomic basis for the convergent evolution of electric organs.</title>
        <authorList>
            <person name="Gallant J.R."/>
            <person name="Traeger L.L."/>
            <person name="Volkening J.D."/>
            <person name="Moffett H."/>
            <person name="Chen P.H."/>
            <person name="Novina C.D."/>
            <person name="Phillips G.N.Jr."/>
            <person name="Anand R."/>
            <person name="Wells G.B."/>
            <person name="Pinch M."/>
            <person name="Guth R."/>
            <person name="Unguez G.A."/>
            <person name="Albert J.S."/>
            <person name="Zakon H.H."/>
            <person name="Samanta M.P."/>
            <person name="Sussman M.R."/>
        </authorList>
    </citation>
    <scope>NUCLEOTIDE SEQUENCE [LARGE SCALE GENOMIC DNA]</scope>
</reference>
<evidence type="ECO:0000256" key="1">
    <source>
        <dbReference type="ARBA" id="ARBA00004651"/>
    </source>
</evidence>
<reference evidence="12" key="3">
    <citation type="submission" date="2020-05" db="EMBL/GenBank/DDBJ databases">
        <title>Electrophorus electricus (electric eel) genome, fEleEle1, primary haplotype.</title>
        <authorList>
            <person name="Myers G."/>
            <person name="Meyer A."/>
            <person name="Fedrigo O."/>
            <person name="Formenti G."/>
            <person name="Rhie A."/>
            <person name="Tracey A."/>
            <person name="Sims Y."/>
            <person name="Jarvis E.D."/>
        </authorList>
    </citation>
    <scope>NUCLEOTIDE SEQUENCE [LARGE SCALE GENOMIC DNA]</scope>
</reference>
<dbReference type="InterPro" id="IPR000326">
    <property type="entry name" value="PAP2/HPO"/>
</dbReference>
<feature type="transmembrane region" description="Helical" evidence="10">
    <location>
        <begin position="258"/>
        <end position="277"/>
    </location>
</feature>